<proteinExistence type="predicted"/>
<evidence type="ECO:0000313" key="1">
    <source>
        <dbReference type="EMBL" id="VDP52981.1"/>
    </source>
</evidence>
<dbReference type="Proteomes" id="UP000277204">
    <property type="component" value="Unassembled WGS sequence"/>
</dbReference>
<name>A0A183N970_9TREM</name>
<dbReference type="STRING" id="48269.A0A183N970"/>
<protein>
    <submittedName>
        <fullName evidence="1">Uncharacterized protein</fullName>
    </submittedName>
</protein>
<organism evidence="1 2">
    <name type="scientific">Schistosoma margrebowiei</name>
    <dbReference type="NCBI Taxonomy" id="48269"/>
    <lineage>
        <taxon>Eukaryota</taxon>
        <taxon>Metazoa</taxon>
        <taxon>Spiralia</taxon>
        <taxon>Lophotrochozoa</taxon>
        <taxon>Platyhelminthes</taxon>
        <taxon>Trematoda</taxon>
        <taxon>Digenea</taxon>
        <taxon>Strigeidida</taxon>
        <taxon>Schistosomatoidea</taxon>
        <taxon>Schistosomatidae</taxon>
        <taxon>Schistosoma</taxon>
    </lineage>
</organism>
<evidence type="ECO:0000313" key="2">
    <source>
        <dbReference type="Proteomes" id="UP000277204"/>
    </source>
</evidence>
<keyword evidence="2" id="KW-1185">Reference proteome</keyword>
<dbReference type="EMBL" id="UZAI01020737">
    <property type="protein sequence ID" value="VDP52981.1"/>
    <property type="molecule type" value="Genomic_DNA"/>
</dbReference>
<accession>A0A183N970</accession>
<sequence>MGEKMCGSDMCIEAANQGYMLCDAGIHDCYVVNNSYRCKKGVPLIDSCEYLAKDLNWSCPHVSRNSPEIAVSLFSVTVWFLNKEKLN</sequence>
<gene>
    <name evidence="1" type="ORF">SMRZ_LOCUS24845</name>
</gene>
<reference evidence="1 2" key="1">
    <citation type="submission" date="2018-11" db="EMBL/GenBank/DDBJ databases">
        <authorList>
            <consortium name="Pathogen Informatics"/>
        </authorList>
    </citation>
    <scope>NUCLEOTIDE SEQUENCE [LARGE SCALE GENOMIC DNA]</scope>
    <source>
        <strain evidence="1 2">Zambia</strain>
    </source>
</reference>
<dbReference type="AlphaFoldDB" id="A0A183N970"/>